<feature type="binding site" evidence="5 7">
    <location>
        <position position="123"/>
    </location>
    <ligand>
        <name>substrate</name>
    </ligand>
</feature>
<comment type="pathway">
    <text evidence="5">Amino-acid biosynthesis; D-alanine biosynthesis; D-alanine from L-alanine: step 1/1.</text>
</comment>
<dbReference type="SUPFAM" id="SSF51419">
    <property type="entry name" value="PLP-binding barrel"/>
    <property type="match status" value="1"/>
</dbReference>
<comment type="similarity">
    <text evidence="5">Belongs to the alanine racemase family.</text>
</comment>
<dbReference type="GO" id="GO:0005829">
    <property type="term" value="C:cytosol"/>
    <property type="evidence" value="ECO:0007669"/>
    <property type="project" value="TreeGrafter"/>
</dbReference>
<evidence type="ECO:0000256" key="2">
    <source>
        <dbReference type="ARBA" id="ARBA00022898"/>
    </source>
</evidence>
<proteinExistence type="inferred from homology"/>
<dbReference type="Pfam" id="PF02367">
    <property type="entry name" value="TsaE"/>
    <property type="match status" value="1"/>
</dbReference>
<dbReference type="Proteomes" id="UP001205920">
    <property type="component" value="Unassembled WGS sequence"/>
</dbReference>
<comment type="function">
    <text evidence="4">Required for the formation of a threonylcarbamoyl group on adenosine at position 37 (t(6)A37) in tRNAs that read codons beginning with adenine. Is involved in the transfer of the threonylcarbamoyl moiety of threonylcarbamoyl-AMP (TC-AMP) to the N6 group of A37, together with TsaD and TsaB. TsaE seems to play an indirect role in the t(6)A biosynthesis pathway, possibly in regulating the core enzymatic function of TsaD.</text>
</comment>
<dbReference type="InterPro" id="IPR000821">
    <property type="entry name" value="Ala_racemase"/>
</dbReference>
<dbReference type="NCBIfam" id="TIGR00150">
    <property type="entry name" value="T6A_YjeE"/>
    <property type="match status" value="1"/>
</dbReference>
<dbReference type="CDD" id="cd00430">
    <property type="entry name" value="PLPDE_III_AR"/>
    <property type="match status" value="1"/>
</dbReference>
<organism evidence="9 10">
    <name type="scientific">Corynebacterium lipophilum</name>
    <dbReference type="NCBI Taxonomy" id="2804918"/>
    <lineage>
        <taxon>Bacteria</taxon>
        <taxon>Bacillati</taxon>
        <taxon>Actinomycetota</taxon>
        <taxon>Actinomycetes</taxon>
        <taxon>Mycobacteriales</taxon>
        <taxon>Corynebacteriaceae</taxon>
        <taxon>Corynebacterium</taxon>
    </lineage>
</organism>
<dbReference type="InterPro" id="IPR003442">
    <property type="entry name" value="T6A_TsaE"/>
</dbReference>
<dbReference type="PRINTS" id="PR00992">
    <property type="entry name" value="ALARACEMASE"/>
</dbReference>
<evidence type="ECO:0000313" key="9">
    <source>
        <dbReference type="EMBL" id="MCO6393847.1"/>
    </source>
</evidence>
<dbReference type="GO" id="GO:0030632">
    <property type="term" value="P:D-alanine biosynthetic process"/>
    <property type="evidence" value="ECO:0007669"/>
    <property type="project" value="UniProtKB-UniRule"/>
</dbReference>
<feature type="domain" description="Alanine racemase C-terminal" evidence="8">
    <location>
        <begin position="232"/>
        <end position="358"/>
    </location>
</feature>
<feature type="modified residue" description="N6-(pyridoxal phosphate)lysine" evidence="5 6">
    <location>
        <position position="34"/>
    </location>
</feature>
<comment type="catalytic activity">
    <reaction evidence="5">
        <text>L-alanine = D-alanine</text>
        <dbReference type="Rhea" id="RHEA:20249"/>
        <dbReference type="ChEBI" id="CHEBI:57416"/>
        <dbReference type="ChEBI" id="CHEBI:57972"/>
        <dbReference type="EC" id="5.1.1.1"/>
    </reaction>
</comment>
<evidence type="ECO:0000256" key="6">
    <source>
        <dbReference type="PIRSR" id="PIRSR600821-50"/>
    </source>
</evidence>
<comment type="function">
    <text evidence="5">Catalyzes the interconversion of L-alanine and D-alanine. May also act on other amino acids.</text>
</comment>
<dbReference type="Gene3D" id="2.40.37.10">
    <property type="entry name" value="Lyase, Ornithine Decarboxylase, Chain A, domain 1"/>
    <property type="match status" value="1"/>
</dbReference>
<feature type="binding site" evidence="5 7">
    <location>
        <position position="301"/>
    </location>
    <ligand>
        <name>substrate</name>
    </ligand>
</feature>
<dbReference type="GO" id="GO:0030170">
    <property type="term" value="F:pyridoxal phosphate binding"/>
    <property type="evidence" value="ECO:0007669"/>
    <property type="project" value="UniProtKB-UniRule"/>
</dbReference>
<accession>A0AAW5HSC9</accession>
<feature type="active site" description="Proton acceptor; specific for D-alanine" evidence="5">
    <location>
        <position position="34"/>
    </location>
</feature>
<evidence type="ECO:0000259" key="8">
    <source>
        <dbReference type="SMART" id="SM01005"/>
    </source>
</evidence>
<dbReference type="InterPro" id="IPR009006">
    <property type="entry name" value="Ala_racemase/Decarboxylase_C"/>
</dbReference>
<dbReference type="PANTHER" id="PTHR30511:SF0">
    <property type="entry name" value="ALANINE RACEMASE, CATABOLIC-RELATED"/>
    <property type="match status" value="1"/>
</dbReference>
<dbReference type="InterPro" id="IPR001608">
    <property type="entry name" value="Ala_racemase_N"/>
</dbReference>
<dbReference type="RefSeq" id="WP_083433170.1">
    <property type="nucleotide sequence ID" value="NZ_JAEUWV010000002.1"/>
</dbReference>
<dbReference type="Pfam" id="PF01168">
    <property type="entry name" value="Ala_racemase_N"/>
    <property type="match status" value="1"/>
</dbReference>
<dbReference type="InterPro" id="IPR011079">
    <property type="entry name" value="Ala_racemase_C"/>
</dbReference>
<comment type="cofactor">
    <cofactor evidence="1 5 6">
        <name>pyridoxal 5'-phosphate</name>
        <dbReference type="ChEBI" id="CHEBI:597326"/>
    </cofactor>
</comment>
<dbReference type="SMART" id="SM01005">
    <property type="entry name" value="Ala_racemase_C"/>
    <property type="match status" value="1"/>
</dbReference>
<dbReference type="AlphaFoldDB" id="A0AAW5HSC9"/>
<protein>
    <recommendedName>
        <fullName evidence="5">Alanine racemase</fullName>
        <ecNumber evidence="5">5.1.1.1</ecNumber>
    </recommendedName>
</protein>
<dbReference type="EC" id="5.1.1.1" evidence="5"/>
<feature type="active site" description="Proton acceptor; specific for L-alanine" evidence="5">
    <location>
        <position position="253"/>
    </location>
</feature>
<evidence type="ECO:0000313" key="10">
    <source>
        <dbReference type="Proteomes" id="UP001205920"/>
    </source>
</evidence>
<evidence type="ECO:0000256" key="3">
    <source>
        <dbReference type="ARBA" id="ARBA00023235"/>
    </source>
</evidence>
<evidence type="ECO:0000256" key="4">
    <source>
        <dbReference type="ARBA" id="ARBA00024908"/>
    </source>
</evidence>
<dbReference type="Gene3D" id="3.40.50.300">
    <property type="entry name" value="P-loop containing nucleotide triphosphate hydrolases"/>
    <property type="match status" value="1"/>
</dbReference>
<comment type="caution">
    <text evidence="9">The sequence shown here is derived from an EMBL/GenBank/DDBJ whole genome shotgun (WGS) entry which is preliminary data.</text>
</comment>
<dbReference type="NCBIfam" id="TIGR00492">
    <property type="entry name" value="alr"/>
    <property type="match status" value="1"/>
</dbReference>
<dbReference type="GO" id="GO:0008784">
    <property type="term" value="F:alanine racemase activity"/>
    <property type="evidence" value="ECO:0007669"/>
    <property type="project" value="UniProtKB-UniRule"/>
</dbReference>
<dbReference type="PANTHER" id="PTHR30511">
    <property type="entry name" value="ALANINE RACEMASE"/>
    <property type="match status" value="1"/>
</dbReference>
<dbReference type="GO" id="GO:0002949">
    <property type="term" value="P:tRNA threonylcarbamoyladenosine modification"/>
    <property type="evidence" value="ECO:0007669"/>
    <property type="project" value="InterPro"/>
</dbReference>
<dbReference type="Pfam" id="PF00842">
    <property type="entry name" value="Ala_racemase_C"/>
    <property type="match status" value="1"/>
</dbReference>
<evidence type="ECO:0000256" key="7">
    <source>
        <dbReference type="PIRSR" id="PIRSR600821-52"/>
    </source>
</evidence>
<reference evidence="9 10" key="1">
    <citation type="submission" date="2021-01" db="EMBL/GenBank/DDBJ databases">
        <title>Identification and Characterization of Corynebacterium sp.</title>
        <authorList>
            <person name="Luo Q."/>
            <person name="Qu P."/>
            <person name="Chen Q."/>
        </authorList>
    </citation>
    <scope>NUCLEOTIDE SEQUENCE [LARGE SCALE GENOMIC DNA]</scope>
    <source>
        <strain evidence="9 10">MC-18</strain>
    </source>
</reference>
<keyword evidence="2 5" id="KW-0663">Pyridoxal phosphate</keyword>
<dbReference type="GO" id="GO:0009252">
    <property type="term" value="P:peptidoglycan biosynthetic process"/>
    <property type="evidence" value="ECO:0007669"/>
    <property type="project" value="TreeGrafter"/>
</dbReference>
<keyword evidence="3 5" id="KW-0413">Isomerase</keyword>
<dbReference type="Gene3D" id="3.20.20.10">
    <property type="entry name" value="Alanine racemase"/>
    <property type="match status" value="1"/>
</dbReference>
<keyword evidence="10" id="KW-1185">Reference proteome</keyword>
<evidence type="ECO:0000256" key="5">
    <source>
        <dbReference type="HAMAP-Rule" id="MF_01201"/>
    </source>
</evidence>
<name>A0AAW5HSC9_9CORY</name>
<evidence type="ECO:0000256" key="1">
    <source>
        <dbReference type="ARBA" id="ARBA00001933"/>
    </source>
</evidence>
<gene>
    <name evidence="9" type="primary">alr</name>
    <name evidence="9" type="ORF">JMN37_02430</name>
</gene>
<sequence length="515" mass="55373">MNALKLRIDLAAIAHNTRQMRRQAGGARLMCVVKADAYNHGAAKCVPIMEANGADAFGCATIAEAASVAKLTSKPVMAWLWAPGEELVEGIEMGVPSLAHLRALIDAPFVPTVHLMIDTGMNRSGVDEEQWPELFAMAAEAQQAGQIRVAGLMSHFACADNPADPYTDRQLATFREALNQAHEAGLEDLVNHVANSPATWTRDDARFEQIRPGIGLYGLEAIDGTDNGLRPAMSWVATVTAVKPIQAGEPVSYSGTWTAPEDGFTAVVPAGYADGVMRIWQDRMDVTINGARYPQVGRVCMDQIVVWLGANEAGVAPGDEAVLFGAGGVSADEFALRANTIHYEVLCAPKGRTVREYGGRRVCETREETQALGRELGETLRAGDVVILDGPLGAGKTTLTQGIAEGMQVKGRVTSPTFTIAREHRAKEAEGASLIHVDAYRLLGEGSSGDPLGELDALDLESELDRSVVVAEWGGDLAGHIANEYLLVRIDRTTLVEQDEDSEGRIITWRWVHAE</sequence>
<dbReference type="SUPFAM" id="SSF50621">
    <property type="entry name" value="Alanine racemase C-terminal domain-like"/>
    <property type="match status" value="1"/>
</dbReference>
<dbReference type="HAMAP" id="MF_01201">
    <property type="entry name" value="Ala_racemase"/>
    <property type="match status" value="1"/>
</dbReference>
<dbReference type="EMBL" id="JAEUWV010000002">
    <property type="protein sequence ID" value="MCO6393847.1"/>
    <property type="molecule type" value="Genomic_DNA"/>
</dbReference>
<dbReference type="InterPro" id="IPR029066">
    <property type="entry name" value="PLP-binding_barrel"/>
</dbReference>
<dbReference type="SUPFAM" id="SSF52540">
    <property type="entry name" value="P-loop containing nucleoside triphosphate hydrolases"/>
    <property type="match status" value="1"/>
</dbReference>
<dbReference type="InterPro" id="IPR027417">
    <property type="entry name" value="P-loop_NTPase"/>
</dbReference>